<dbReference type="InterPro" id="IPR002716">
    <property type="entry name" value="PIN_dom"/>
</dbReference>
<dbReference type="SUPFAM" id="SSF88723">
    <property type="entry name" value="PIN domain-like"/>
    <property type="match status" value="1"/>
</dbReference>
<evidence type="ECO:0000259" key="1">
    <source>
        <dbReference type="Pfam" id="PF01850"/>
    </source>
</evidence>
<feature type="domain" description="PIN" evidence="1">
    <location>
        <begin position="4"/>
        <end position="119"/>
    </location>
</feature>
<dbReference type="InterPro" id="IPR029060">
    <property type="entry name" value="PIN-like_dom_sf"/>
</dbReference>
<protein>
    <submittedName>
        <fullName evidence="2">Predicted nucleic-acid-binding protein, contains PIN domain</fullName>
    </submittedName>
</protein>
<proteinExistence type="predicted"/>
<evidence type="ECO:0000313" key="3">
    <source>
        <dbReference type="Proteomes" id="UP000190989"/>
    </source>
</evidence>
<reference evidence="3" key="1">
    <citation type="submission" date="2017-02" db="EMBL/GenBank/DDBJ databases">
        <authorList>
            <person name="Varghese N."/>
            <person name="Submissions S."/>
        </authorList>
    </citation>
    <scope>NUCLEOTIDE SEQUENCE [LARGE SCALE GENOMIC DNA]</scope>
    <source>
        <strain evidence="3">SM117</strain>
    </source>
</reference>
<gene>
    <name evidence="2" type="ORF">SAMN06295987_10138</name>
</gene>
<dbReference type="Pfam" id="PF01850">
    <property type="entry name" value="PIN"/>
    <property type="match status" value="1"/>
</dbReference>
<dbReference type="PANTHER" id="PTHR39664:SF2">
    <property type="entry name" value="NUCLEIC ACID-BINDING PROTEIN, CONTAINING PIN DOMAIN-RELATED"/>
    <property type="match status" value="1"/>
</dbReference>
<dbReference type="PANTHER" id="PTHR39664">
    <property type="match status" value="1"/>
</dbReference>
<evidence type="ECO:0000313" key="2">
    <source>
        <dbReference type="EMBL" id="SLJ86032.1"/>
    </source>
</evidence>
<accession>A0A1U6GR84</accession>
<dbReference type="Proteomes" id="UP000190989">
    <property type="component" value="Unassembled WGS sequence"/>
</dbReference>
<dbReference type="EMBL" id="FVZE01000001">
    <property type="protein sequence ID" value="SLJ86032.1"/>
    <property type="molecule type" value="Genomic_DNA"/>
</dbReference>
<dbReference type="RefSeq" id="WP_079729137.1">
    <property type="nucleotide sequence ID" value="NZ_FVZE01000001.1"/>
</dbReference>
<dbReference type="AlphaFoldDB" id="A0A1U6GR84"/>
<keyword evidence="3" id="KW-1185">Reference proteome</keyword>
<dbReference type="STRING" id="428990.SAMN06295987_10138"/>
<organism evidence="2 3">
    <name type="scientific">Novosphingobium mathurense</name>
    <dbReference type="NCBI Taxonomy" id="428990"/>
    <lineage>
        <taxon>Bacteria</taxon>
        <taxon>Pseudomonadati</taxon>
        <taxon>Pseudomonadota</taxon>
        <taxon>Alphaproteobacteria</taxon>
        <taxon>Sphingomonadales</taxon>
        <taxon>Sphingomonadaceae</taxon>
        <taxon>Novosphingobium</taxon>
    </lineage>
</organism>
<dbReference type="CDD" id="cd18683">
    <property type="entry name" value="PIN_VapC-like"/>
    <property type="match status" value="1"/>
</dbReference>
<name>A0A1U6GR84_9SPHN</name>
<dbReference type="Gene3D" id="3.40.50.1010">
    <property type="entry name" value="5'-nuclease"/>
    <property type="match status" value="1"/>
</dbReference>
<sequence>MRAIDTNIIVRFLTADDEKQARAARTAIESGDIFVPMTVMLESEWVLRSGYGFTADQIANGLRGLAGLPAVTVEEPLLLAQALDWMREGMDFADALHLAKSDGCSAFLTFDRKLMKAAKGRSPVTVAAP</sequence>